<evidence type="ECO:0008006" key="3">
    <source>
        <dbReference type="Google" id="ProtNLM"/>
    </source>
</evidence>
<evidence type="ECO:0000313" key="1">
    <source>
        <dbReference type="EMBL" id="WNH01216.1"/>
    </source>
</evidence>
<dbReference type="RefSeq" id="WP_262985623.1">
    <property type="nucleotide sequence ID" value="NZ_CAWPOC010000116.1"/>
</dbReference>
<sequence length="43" mass="5182">MIIKNSDLMWLLATLRFTGIRQNQLLHLRMWDINLEGIILNWS</sequence>
<protein>
    <recommendedName>
        <fullName evidence="3">Integrase</fullName>
    </recommendedName>
</protein>
<accession>A0ABY9XF76</accession>
<dbReference type="EMBL" id="CP133647">
    <property type="protein sequence ID" value="WNH01216.1"/>
    <property type="molecule type" value="Genomic_DNA"/>
</dbReference>
<proteinExistence type="predicted"/>
<keyword evidence="2" id="KW-1185">Reference proteome</keyword>
<dbReference type="Proteomes" id="UP001300348">
    <property type="component" value="Chromosome"/>
</dbReference>
<organism evidence="1 2">
    <name type="scientific">Xenorhabdus griffiniae</name>
    <dbReference type="NCBI Taxonomy" id="351672"/>
    <lineage>
        <taxon>Bacteria</taxon>
        <taxon>Pseudomonadati</taxon>
        <taxon>Pseudomonadota</taxon>
        <taxon>Gammaproteobacteria</taxon>
        <taxon>Enterobacterales</taxon>
        <taxon>Morganellaceae</taxon>
        <taxon>Xenorhabdus</taxon>
    </lineage>
</organism>
<gene>
    <name evidence="1" type="ORF">QL112_015490</name>
</gene>
<reference evidence="1 2" key="1">
    <citation type="journal article" date="2023" name="Access Microbiol">
        <title>The genome of a steinernematid-associated Pseudomonas piscis bacterium encodes the biosynthesis of insect toxins.</title>
        <authorList>
            <person name="Awori R.M."/>
            <person name="Hendre P."/>
            <person name="Amugune N.O."/>
        </authorList>
    </citation>
    <scope>NUCLEOTIDE SEQUENCE [LARGE SCALE GENOMIC DNA]</scope>
    <source>
        <strain evidence="1 2">97</strain>
    </source>
</reference>
<dbReference type="GeneID" id="88856989"/>
<evidence type="ECO:0000313" key="2">
    <source>
        <dbReference type="Proteomes" id="UP001300348"/>
    </source>
</evidence>
<name>A0ABY9XF76_9GAMM</name>